<dbReference type="RefSeq" id="WP_154572234.1">
    <property type="nucleotide sequence ID" value="NZ_JAQXPA010000016.1"/>
</dbReference>
<evidence type="ECO:0000256" key="1">
    <source>
        <dbReference type="ARBA" id="ARBA00006479"/>
    </source>
</evidence>
<evidence type="ECO:0000313" key="2">
    <source>
        <dbReference type="EMBL" id="MST68762.1"/>
    </source>
</evidence>
<dbReference type="SUPFAM" id="SSF53067">
    <property type="entry name" value="Actin-like ATPase domain"/>
    <property type="match status" value="1"/>
</dbReference>
<sequence length="330" mass="34807">MQYTFGIDIGATTAKLGLFQLKSNSPAISGKDPDQEPSCNLLEHTTVETEGMTDPDELFPHLGLSMHVMLKSHGLSPENLAGVGIGVPGAVTDHSTVNQCVNMGWGVTDIGRSFQMITGISNIKVENDANLAALGEMWQGGGQGSSSQVFVSIGTGVGAGIVYDGKIINGAHGAAGEIGHLKVFDGWGEKCSCGGTGCLEQRVASAGIVRRAMELLKEYPQSSDILRRMAYDRLTAKDVFDAARDGDRLAAQVRKETGFYIGKALSYVSCVYDPEVYVIGGGISLAGEPLLKEIEEGFRQNAFHASVDTRFALAQLGGLAGMYGAAKVVL</sequence>
<dbReference type="PANTHER" id="PTHR18964:SF149">
    <property type="entry name" value="BIFUNCTIONAL UDP-N-ACETYLGLUCOSAMINE 2-EPIMERASE_N-ACETYLMANNOSAMINE KINASE"/>
    <property type="match status" value="1"/>
</dbReference>
<dbReference type="EMBL" id="VUNB01000003">
    <property type="protein sequence ID" value="MST68762.1"/>
    <property type="molecule type" value="Genomic_DNA"/>
</dbReference>
<dbReference type="InterPro" id="IPR000600">
    <property type="entry name" value="ROK"/>
</dbReference>
<proteinExistence type="inferred from homology"/>
<comment type="similarity">
    <text evidence="1">Belongs to the ROK (NagC/XylR) family.</text>
</comment>
<dbReference type="InterPro" id="IPR043129">
    <property type="entry name" value="ATPase_NBD"/>
</dbReference>
<organism evidence="2">
    <name type="scientific">Baileyella intestinalis</name>
    <dbReference type="NCBI Taxonomy" id="2606709"/>
    <lineage>
        <taxon>Bacteria</taxon>
        <taxon>Bacillati</taxon>
        <taxon>Bacillota</taxon>
        <taxon>Clostridia</taxon>
        <taxon>Peptostreptococcales</taxon>
        <taxon>Anaerovoracaceae</taxon>
        <taxon>Baileyella</taxon>
    </lineage>
</organism>
<dbReference type="Gene3D" id="3.30.420.40">
    <property type="match status" value="2"/>
</dbReference>
<dbReference type="Pfam" id="PF00480">
    <property type="entry name" value="ROK"/>
    <property type="match status" value="1"/>
</dbReference>
<protein>
    <submittedName>
        <fullName evidence="2">ROK family protein</fullName>
    </submittedName>
</protein>
<name>A0A6A8M5Z3_9FIRM</name>
<dbReference type="PANTHER" id="PTHR18964">
    <property type="entry name" value="ROK (REPRESSOR, ORF, KINASE) FAMILY"/>
    <property type="match status" value="1"/>
</dbReference>
<dbReference type="AlphaFoldDB" id="A0A6A8M5Z3"/>
<gene>
    <name evidence="2" type="ORF">FYJ66_04050</name>
</gene>
<dbReference type="PROSITE" id="PS01125">
    <property type="entry name" value="ROK"/>
    <property type="match status" value="1"/>
</dbReference>
<dbReference type="InterPro" id="IPR049874">
    <property type="entry name" value="ROK_cs"/>
</dbReference>
<comment type="caution">
    <text evidence="2">The sequence shown here is derived from an EMBL/GenBank/DDBJ whole genome shotgun (WGS) entry which is preliminary data.</text>
</comment>
<accession>A0A6A8M5Z3</accession>
<reference evidence="2" key="1">
    <citation type="submission" date="2019-09" db="EMBL/GenBank/DDBJ databases">
        <title>In-depth cultivation of the pig gut microbiome towards novel bacterial diversity and tailored functional studies.</title>
        <authorList>
            <person name="Wylensek D."/>
            <person name="Hitch T.C.A."/>
            <person name="Clavel T."/>
        </authorList>
    </citation>
    <scope>NUCLEOTIDE SEQUENCE</scope>
    <source>
        <strain evidence="2">RF-744-FAT-WT-3</strain>
    </source>
</reference>